<comment type="similarity">
    <text evidence="2">Belongs to the CPA3 antiporters (TC 2.A.63) subunit E family.</text>
</comment>
<dbReference type="EMBL" id="CYHE01000008">
    <property type="protein sequence ID" value="CUA97569.1"/>
    <property type="molecule type" value="Genomic_DNA"/>
</dbReference>
<feature type="transmembrane region" description="Helical" evidence="7">
    <location>
        <begin position="26"/>
        <end position="42"/>
    </location>
</feature>
<reference evidence="9" key="1">
    <citation type="submission" date="2015-08" db="EMBL/GenBank/DDBJ databases">
        <authorList>
            <person name="Varghese N."/>
        </authorList>
    </citation>
    <scope>NUCLEOTIDE SEQUENCE [LARGE SCALE GENOMIC DNA]</scope>
    <source>
        <strain evidence="9">DSM 23407</strain>
    </source>
</reference>
<keyword evidence="3" id="KW-1003">Cell membrane</keyword>
<dbReference type="Pfam" id="PF01899">
    <property type="entry name" value="MNHE"/>
    <property type="match status" value="1"/>
</dbReference>
<comment type="subcellular location">
    <subcellularLocation>
        <location evidence="1">Cell membrane</location>
        <topology evidence="1">Multi-pass membrane protein</topology>
    </subcellularLocation>
</comment>
<dbReference type="RefSeq" id="WP_055456061.1">
    <property type="nucleotide sequence ID" value="NZ_CYHE01000008.1"/>
</dbReference>
<dbReference type="Proteomes" id="UP000183900">
    <property type="component" value="Unassembled WGS sequence"/>
</dbReference>
<evidence type="ECO:0000256" key="5">
    <source>
        <dbReference type="ARBA" id="ARBA00022989"/>
    </source>
</evidence>
<dbReference type="PANTHER" id="PTHR34584:SF1">
    <property type="entry name" value="NA(+)_H(+) ANTIPORTER SUBUNIT E1"/>
    <property type="match status" value="1"/>
</dbReference>
<dbReference type="NCBIfam" id="NF006519">
    <property type="entry name" value="PRK08965.1-3"/>
    <property type="match status" value="1"/>
</dbReference>
<dbReference type="GO" id="GO:0005886">
    <property type="term" value="C:plasma membrane"/>
    <property type="evidence" value="ECO:0007669"/>
    <property type="project" value="UniProtKB-SubCell"/>
</dbReference>
<dbReference type="PANTHER" id="PTHR34584">
    <property type="entry name" value="NA(+)/H(+) ANTIPORTER SUBUNIT E1"/>
    <property type="match status" value="1"/>
</dbReference>
<keyword evidence="6 7" id="KW-0472">Membrane</keyword>
<keyword evidence="9" id="KW-1185">Reference proteome</keyword>
<gene>
    <name evidence="8" type="ORF">Ga0061067_1087</name>
</gene>
<evidence type="ECO:0000256" key="1">
    <source>
        <dbReference type="ARBA" id="ARBA00004651"/>
    </source>
</evidence>
<evidence type="ECO:0000256" key="7">
    <source>
        <dbReference type="SAM" id="Phobius"/>
    </source>
</evidence>
<protein>
    <submittedName>
        <fullName evidence="8">Multisubunit Na+/H+ antiporter, MnhE subunit</fullName>
    </submittedName>
</protein>
<evidence type="ECO:0000256" key="3">
    <source>
        <dbReference type="ARBA" id="ARBA00022475"/>
    </source>
</evidence>
<dbReference type="InterPro" id="IPR002758">
    <property type="entry name" value="Cation_antiport_E"/>
</dbReference>
<accession>A0A0K6I343</accession>
<keyword evidence="5 7" id="KW-1133">Transmembrane helix</keyword>
<dbReference type="AlphaFoldDB" id="A0A0K6I343"/>
<evidence type="ECO:0000256" key="4">
    <source>
        <dbReference type="ARBA" id="ARBA00022692"/>
    </source>
</evidence>
<evidence type="ECO:0000313" key="8">
    <source>
        <dbReference type="EMBL" id="CUA97569.1"/>
    </source>
</evidence>
<name>A0A0K6I343_9HYPH</name>
<evidence type="ECO:0000313" key="9">
    <source>
        <dbReference type="Proteomes" id="UP000183900"/>
    </source>
</evidence>
<dbReference type="OrthoDB" id="9807187at2"/>
<evidence type="ECO:0000256" key="2">
    <source>
        <dbReference type="ARBA" id="ARBA00006228"/>
    </source>
</evidence>
<organism evidence="8 9">
    <name type="scientific">Pannonibacter indicus</name>
    <dbReference type="NCBI Taxonomy" id="466044"/>
    <lineage>
        <taxon>Bacteria</taxon>
        <taxon>Pseudomonadati</taxon>
        <taxon>Pseudomonadota</taxon>
        <taxon>Alphaproteobacteria</taxon>
        <taxon>Hyphomicrobiales</taxon>
        <taxon>Stappiaceae</taxon>
        <taxon>Pannonibacter</taxon>
    </lineage>
</organism>
<keyword evidence="4 7" id="KW-0812">Transmembrane</keyword>
<evidence type="ECO:0000256" key="6">
    <source>
        <dbReference type="ARBA" id="ARBA00023136"/>
    </source>
</evidence>
<sequence length="158" mass="17391">MSGLFLVNILLAAAWGAVTGSFSVVNLAFGFVLGLGALYLIREQINTGGYFRRASRVTGLILLFLYELVMSAWRVARIVIRPKLGLNPGFIAFPLTVESDFEIALLANLITLTPGTLSVDVSEDRKVLYIHCIDVPDPEGTIADIRNGFERKIMEAFR</sequence>
<proteinExistence type="inferred from homology"/>
<dbReference type="GO" id="GO:0008324">
    <property type="term" value="F:monoatomic cation transmembrane transporter activity"/>
    <property type="evidence" value="ECO:0007669"/>
    <property type="project" value="InterPro"/>
</dbReference>
<dbReference type="PIRSF" id="PIRSF019239">
    <property type="entry name" value="MrpE"/>
    <property type="match status" value="1"/>
</dbReference>
<feature type="transmembrane region" description="Helical" evidence="7">
    <location>
        <begin position="54"/>
        <end position="73"/>
    </location>
</feature>